<dbReference type="EMBL" id="JAHRIQ010047577">
    <property type="protein sequence ID" value="MEQ2236621.1"/>
    <property type="molecule type" value="Genomic_DNA"/>
</dbReference>
<proteinExistence type="predicted"/>
<organism evidence="1 2">
    <name type="scientific">Ilyodon furcidens</name>
    <name type="common">goldbreast splitfin</name>
    <dbReference type="NCBI Taxonomy" id="33524"/>
    <lineage>
        <taxon>Eukaryota</taxon>
        <taxon>Metazoa</taxon>
        <taxon>Chordata</taxon>
        <taxon>Craniata</taxon>
        <taxon>Vertebrata</taxon>
        <taxon>Euteleostomi</taxon>
        <taxon>Actinopterygii</taxon>
        <taxon>Neopterygii</taxon>
        <taxon>Teleostei</taxon>
        <taxon>Neoteleostei</taxon>
        <taxon>Acanthomorphata</taxon>
        <taxon>Ovalentaria</taxon>
        <taxon>Atherinomorphae</taxon>
        <taxon>Cyprinodontiformes</taxon>
        <taxon>Goodeidae</taxon>
        <taxon>Ilyodon</taxon>
    </lineage>
</organism>
<comment type="caution">
    <text evidence="1">The sequence shown here is derived from an EMBL/GenBank/DDBJ whole genome shotgun (WGS) entry which is preliminary data.</text>
</comment>
<dbReference type="Proteomes" id="UP001482620">
    <property type="component" value="Unassembled WGS sequence"/>
</dbReference>
<evidence type="ECO:0000313" key="2">
    <source>
        <dbReference type="Proteomes" id="UP001482620"/>
    </source>
</evidence>
<gene>
    <name evidence="1" type="ORF">ILYODFUR_014586</name>
</gene>
<sequence length="138" mass="15799">MLIIEEIPQFLYTASFSFSLFHSLPSLSFSYTHCTNAQALPENLNFRDRSVCNFFHSFPQTSWNLSFSLQWSNGDVCSSLVQLNFKKLYAHAWYHYCKHNYHKLFLQSEASPCLRVSLLAYSFADVDSASTNKGGGCK</sequence>
<protein>
    <submittedName>
        <fullName evidence="1">Uncharacterized protein</fullName>
    </submittedName>
</protein>
<name>A0ABV0TVU6_9TELE</name>
<reference evidence="1 2" key="1">
    <citation type="submission" date="2021-06" db="EMBL/GenBank/DDBJ databases">
        <authorList>
            <person name="Palmer J.M."/>
        </authorList>
    </citation>
    <scope>NUCLEOTIDE SEQUENCE [LARGE SCALE GENOMIC DNA]</scope>
    <source>
        <strain evidence="2">if_2019</strain>
        <tissue evidence="1">Muscle</tissue>
    </source>
</reference>
<evidence type="ECO:0000313" key="1">
    <source>
        <dbReference type="EMBL" id="MEQ2236621.1"/>
    </source>
</evidence>
<accession>A0ABV0TVU6</accession>
<keyword evidence="2" id="KW-1185">Reference proteome</keyword>